<organism evidence="2 3">
    <name type="scientific">Bombyx mandarina</name>
    <name type="common">Wild silk moth</name>
    <name type="synonym">Wild silkworm</name>
    <dbReference type="NCBI Taxonomy" id="7092"/>
    <lineage>
        <taxon>Eukaryota</taxon>
        <taxon>Metazoa</taxon>
        <taxon>Ecdysozoa</taxon>
        <taxon>Arthropoda</taxon>
        <taxon>Hexapoda</taxon>
        <taxon>Insecta</taxon>
        <taxon>Pterygota</taxon>
        <taxon>Neoptera</taxon>
        <taxon>Endopterygota</taxon>
        <taxon>Lepidoptera</taxon>
        <taxon>Glossata</taxon>
        <taxon>Ditrysia</taxon>
        <taxon>Bombycoidea</taxon>
        <taxon>Bombycidae</taxon>
        <taxon>Bombycinae</taxon>
        <taxon>Bombyx</taxon>
    </lineage>
</organism>
<dbReference type="KEGG" id="bman:114244101"/>
<dbReference type="PANTHER" id="PTHR21549:SF0">
    <property type="entry name" value="COILED-COIL DOMAIN-CONTAINING PROTEIN 112"/>
    <property type="match status" value="1"/>
</dbReference>
<dbReference type="InterPro" id="IPR039902">
    <property type="entry name" value="CCDC148/CCDC112"/>
</dbReference>
<evidence type="ECO:0000313" key="2">
    <source>
        <dbReference type="Proteomes" id="UP000504629"/>
    </source>
</evidence>
<evidence type="ECO:0000313" key="3">
    <source>
        <dbReference type="RefSeq" id="XP_028031611.1"/>
    </source>
</evidence>
<dbReference type="RefSeq" id="XP_028031611.1">
    <property type="nucleotide sequence ID" value="XM_028175810.1"/>
</dbReference>
<sequence>MSNIQCTISNSVKSKDSDTKDIEDIDEESILAKIKRLKIEENHLMQAIRKHSYSFRDVDDVATVRVNYDSQSNKNNLEKSIRELKDMFVEIRMCTNSSEILRSIDIHEIKTTIVEFEKRLKSFTLNLRSEMVEIKNDENQILAEMKQNSNITNKIRIPKSHLHSATYKDIVPSPVKLFMNSPFKCPAVQEFQEFIANSKNRHGGWNEYYHNVFVKTWMKYFRLNSVDDFDMFVSSLESSEYFNDFLFELQEKLQVFKMDDLISHFKWYAKFVYLKENQQKAINKWKTKRNLVKQSSKMEFDKRAQIDLQRCTSARENSDTIIDEGNRWDLVKESMDSIMREPENSNRLHKDENTSVTDSVANLFNKERKLNDYRRPTAQWINRCKTTEEKQNCFNNETALETISKRGVPSWRTNL</sequence>
<dbReference type="PANTHER" id="PTHR21549">
    <property type="entry name" value="MUTATED IN BLADDER CANCER 1"/>
    <property type="match status" value="1"/>
</dbReference>
<proteinExistence type="predicted"/>
<name>A0A6J2JPI6_BOMMA</name>
<evidence type="ECO:0000256" key="1">
    <source>
        <dbReference type="ARBA" id="ARBA00023054"/>
    </source>
</evidence>
<dbReference type="Proteomes" id="UP000504629">
    <property type="component" value="Unplaced"/>
</dbReference>
<reference evidence="3" key="1">
    <citation type="submission" date="2025-08" db="UniProtKB">
        <authorList>
            <consortium name="RefSeq"/>
        </authorList>
    </citation>
    <scope>IDENTIFICATION</scope>
    <source>
        <tissue evidence="3">Silk gland</tissue>
    </source>
</reference>
<protein>
    <submittedName>
        <fullName evidence="3">Coiled-coil domain-containing protein 112-like</fullName>
    </submittedName>
</protein>
<dbReference type="OrthoDB" id="2152435at2759"/>
<accession>A0A6J2JPI6</accession>
<dbReference type="AlphaFoldDB" id="A0A6J2JPI6"/>
<dbReference type="GeneID" id="114244101"/>
<keyword evidence="2" id="KW-1185">Reference proteome</keyword>
<gene>
    <name evidence="3" type="primary">LOC114244101</name>
</gene>
<keyword evidence="1" id="KW-0175">Coiled coil</keyword>